<feature type="domain" description="RING-type" evidence="6">
    <location>
        <begin position="374"/>
        <end position="413"/>
    </location>
</feature>
<feature type="region of interest" description="Disordered" evidence="5">
    <location>
        <begin position="143"/>
        <end position="172"/>
    </location>
</feature>
<dbReference type="Pfam" id="PF00097">
    <property type="entry name" value="zf-C3HC4"/>
    <property type="match status" value="1"/>
</dbReference>
<dbReference type="InterPro" id="IPR018957">
    <property type="entry name" value="Znf_C3HC4_RING-type"/>
</dbReference>
<keyword evidence="3" id="KW-0862">Zinc</keyword>
<accession>A0A9P4NQV9</accession>
<evidence type="ECO:0000313" key="8">
    <source>
        <dbReference type="EMBL" id="KAF2429626.1"/>
    </source>
</evidence>
<keyword evidence="1" id="KW-0479">Metal-binding</keyword>
<protein>
    <submittedName>
        <fullName evidence="8">RING-14 protein</fullName>
    </submittedName>
</protein>
<dbReference type="AlphaFoldDB" id="A0A9P4NQV9"/>
<dbReference type="InterPro" id="IPR013083">
    <property type="entry name" value="Znf_RING/FYVE/PHD"/>
</dbReference>
<dbReference type="PROSITE" id="PS00518">
    <property type="entry name" value="ZF_RING_1"/>
    <property type="match status" value="1"/>
</dbReference>
<sequence>MKFGHLYRDRLREAGFPPEWINTAINYNQLKKCIKRVRQELASLGLDAVTLQRLLKNAEKASEAAEKGQHSDEEGDERPLRYEFAGMNGPAKSAGPIVPKLLILVDEETGQPIDASLAPETKDYIHQLALKEQLTNIHITARDDNETASPPLELSKTHSNASDSGRKPSRPHRLIEVPLTNDSVFFNMLQSELFELASLQEAEKQKLYSNITEVGKTLARVTEPDGSKATKDLAHWRNLFELYINSRVFFATTEQDHGAQKFAEAQRRFKLFLEQASKMRFLGKFKRKASGEALQQFLHINTELLQNLRFHEMNQTAMNKILKKFDKRTALGVKATFPTRLPPSMLSENIAKSLSAQVATDIISIVPQLDDYLCPICSELAWRPVRLRCQHVYCIRCLVILQRDGTTRCPLCRDNVVMQADARHIDEEMIVFLKKYFSTEVKQKQKLNERAAFVDKYGENYDDTQCTVM</sequence>
<dbReference type="EMBL" id="MU007045">
    <property type="protein sequence ID" value="KAF2429626.1"/>
    <property type="molecule type" value="Genomic_DNA"/>
</dbReference>
<reference evidence="8" key="1">
    <citation type="journal article" date="2020" name="Stud. Mycol.">
        <title>101 Dothideomycetes genomes: a test case for predicting lifestyles and emergence of pathogens.</title>
        <authorList>
            <person name="Haridas S."/>
            <person name="Albert R."/>
            <person name="Binder M."/>
            <person name="Bloem J."/>
            <person name="Labutti K."/>
            <person name="Salamov A."/>
            <person name="Andreopoulos B."/>
            <person name="Baker S."/>
            <person name="Barry K."/>
            <person name="Bills G."/>
            <person name="Bluhm B."/>
            <person name="Cannon C."/>
            <person name="Castanera R."/>
            <person name="Culley D."/>
            <person name="Daum C."/>
            <person name="Ezra D."/>
            <person name="Gonzalez J."/>
            <person name="Henrissat B."/>
            <person name="Kuo A."/>
            <person name="Liang C."/>
            <person name="Lipzen A."/>
            <person name="Lutzoni F."/>
            <person name="Magnuson J."/>
            <person name="Mondo S."/>
            <person name="Nolan M."/>
            <person name="Ohm R."/>
            <person name="Pangilinan J."/>
            <person name="Park H.-J."/>
            <person name="Ramirez L."/>
            <person name="Alfaro M."/>
            <person name="Sun H."/>
            <person name="Tritt A."/>
            <person name="Yoshinaga Y."/>
            <person name="Zwiers L.-H."/>
            <person name="Turgeon B."/>
            <person name="Goodwin S."/>
            <person name="Spatafora J."/>
            <person name="Crous P."/>
            <person name="Grigoriev I."/>
        </authorList>
    </citation>
    <scope>NUCLEOTIDE SEQUENCE</scope>
    <source>
        <strain evidence="8">CBS 130266</strain>
    </source>
</reference>
<dbReference type="OrthoDB" id="5588846at2759"/>
<keyword evidence="9" id="KW-1185">Reference proteome</keyword>
<dbReference type="PANTHER" id="PTHR23327">
    <property type="entry name" value="RING FINGER PROTEIN 127"/>
    <property type="match status" value="1"/>
</dbReference>
<dbReference type="SUPFAM" id="SSF57850">
    <property type="entry name" value="RING/U-box"/>
    <property type="match status" value="1"/>
</dbReference>
<organism evidence="8 9">
    <name type="scientific">Tothia fuscella</name>
    <dbReference type="NCBI Taxonomy" id="1048955"/>
    <lineage>
        <taxon>Eukaryota</taxon>
        <taxon>Fungi</taxon>
        <taxon>Dikarya</taxon>
        <taxon>Ascomycota</taxon>
        <taxon>Pezizomycotina</taxon>
        <taxon>Dothideomycetes</taxon>
        <taxon>Pleosporomycetidae</taxon>
        <taxon>Venturiales</taxon>
        <taxon>Cylindrosympodiaceae</taxon>
        <taxon>Tothia</taxon>
    </lineage>
</organism>
<keyword evidence="2 4" id="KW-0863">Zinc-finger</keyword>
<dbReference type="InterPro" id="IPR004331">
    <property type="entry name" value="SPX_dom"/>
</dbReference>
<dbReference type="PROSITE" id="PS50089">
    <property type="entry name" value="ZF_RING_2"/>
    <property type="match status" value="1"/>
</dbReference>
<name>A0A9P4NQV9_9PEZI</name>
<dbReference type="PROSITE" id="PS51382">
    <property type="entry name" value="SPX"/>
    <property type="match status" value="1"/>
</dbReference>
<gene>
    <name evidence="8" type="ORF">EJ08DRAFT_650280</name>
</gene>
<dbReference type="PANTHER" id="PTHR23327:SF51">
    <property type="entry name" value="TRANSCRIPTIONAL REGULATOR OF YEAST FORM ADHERENCE 3"/>
    <property type="match status" value="1"/>
</dbReference>
<evidence type="ECO:0000256" key="4">
    <source>
        <dbReference type="PROSITE-ProRule" id="PRU00175"/>
    </source>
</evidence>
<evidence type="ECO:0000313" key="9">
    <source>
        <dbReference type="Proteomes" id="UP000800235"/>
    </source>
</evidence>
<evidence type="ECO:0000259" key="7">
    <source>
        <dbReference type="PROSITE" id="PS51382"/>
    </source>
</evidence>
<proteinExistence type="predicted"/>
<dbReference type="InterPro" id="IPR001841">
    <property type="entry name" value="Znf_RING"/>
</dbReference>
<comment type="caution">
    <text evidence="8">The sequence shown here is derived from an EMBL/GenBank/DDBJ whole genome shotgun (WGS) entry which is preliminary data.</text>
</comment>
<dbReference type="Proteomes" id="UP000800235">
    <property type="component" value="Unassembled WGS sequence"/>
</dbReference>
<evidence type="ECO:0000256" key="3">
    <source>
        <dbReference type="ARBA" id="ARBA00022833"/>
    </source>
</evidence>
<dbReference type="GO" id="GO:0008270">
    <property type="term" value="F:zinc ion binding"/>
    <property type="evidence" value="ECO:0007669"/>
    <property type="project" value="UniProtKB-KW"/>
</dbReference>
<feature type="domain" description="SPX" evidence="7">
    <location>
        <begin position="1"/>
        <end position="339"/>
    </location>
</feature>
<evidence type="ECO:0000256" key="5">
    <source>
        <dbReference type="SAM" id="MobiDB-lite"/>
    </source>
</evidence>
<evidence type="ECO:0000259" key="6">
    <source>
        <dbReference type="PROSITE" id="PS50089"/>
    </source>
</evidence>
<dbReference type="SMART" id="SM00184">
    <property type="entry name" value="RING"/>
    <property type="match status" value="1"/>
</dbReference>
<dbReference type="Gene3D" id="3.30.40.10">
    <property type="entry name" value="Zinc/RING finger domain, C3HC4 (zinc finger)"/>
    <property type="match status" value="1"/>
</dbReference>
<dbReference type="Pfam" id="PF03105">
    <property type="entry name" value="SPX"/>
    <property type="match status" value="1"/>
</dbReference>
<evidence type="ECO:0000256" key="2">
    <source>
        <dbReference type="ARBA" id="ARBA00022771"/>
    </source>
</evidence>
<dbReference type="InterPro" id="IPR017907">
    <property type="entry name" value="Znf_RING_CS"/>
</dbReference>
<evidence type="ECO:0000256" key="1">
    <source>
        <dbReference type="ARBA" id="ARBA00022723"/>
    </source>
</evidence>